<name>A0AAD9E6T7_9TELE</name>
<evidence type="ECO:0000313" key="2">
    <source>
        <dbReference type="EMBL" id="KAK1806553.1"/>
    </source>
</evidence>
<dbReference type="Proteomes" id="UP001239994">
    <property type="component" value="Unassembled WGS sequence"/>
</dbReference>
<keyword evidence="3" id="KW-1185">Reference proteome</keyword>
<sequence length="96" mass="10243">MNIQKCHGALMPGPFSVTQSANLIPDLFTERDPWAVKADRSSSSSVRFSTVTLFQAGEAGLPADGCSGSLSGRPPAGTDLIQANQSWNKEHFSDFT</sequence>
<comment type="caution">
    <text evidence="2">The sequence shown here is derived from an EMBL/GenBank/DDBJ whole genome shotgun (WGS) entry which is preliminary data.</text>
</comment>
<evidence type="ECO:0000313" key="3">
    <source>
        <dbReference type="Proteomes" id="UP001239994"/>
    </source>
</evidence>
<organism evidence="2 3">
    <name type="scientific">Electrophorus voltai</name>
    <dbReference type="NCBI Taxonomy" id="2609070"/>
    <lineage>
        <taxon>Eukaryota</taxon>
        <taxon>Metazoa</taxon>
        <taxon>Chordata</taxon>
        <taxon>Craniata</taxon>
        <taxon>Vertebrata</taxon>
        <taxon>Euteleostomi</taxon>
        <taxon>Actinopterygii</taxon>
        <taxon>Neopterygii</taxon>
        <taxon>Teleostei</taxon>
        <taxon>Ostariophysi</taxon>
        <taxon>Gymnotiformes</taxon>
        <taxon>Gymnotoidei</taxon>
        <taxon>Gymnotidae</taxon>
        <taxon>Electrophorus</taxon>
    </lineage>
</organism>
<feature type="region of interest" description="Disordered" evidence="1">
    <location>
        <begin position="65"/>
        <end position="96"/>
    </location>
</feature>
<accession>A0AAD9E6T7</accession>
<proteinExistence type="predicted"/>
<gene>
    <name evidence="2" type="ORF">P4O66_005064</name>
</gene>
<reference evidence="2" key="1">
    <citation type="submission" date="2023-03" db="EMBL/GenBank/DDBJ databases">
        <title>Electrophorus voltai genome.</title>
        <authorList>
            <person name="Bian C."/>
        </authorList>
    </citation>
    <scope>NUCLEOTIDE SEQUENCE</scope>
    <source>
        <strain evidence="2">CB-2022</strain>
        <tissue evidence="2">Muscle</tissue>
    </source>
</reference>
<dbReference type="AlphaFoldDB" id="A0AAD9E6T7"/>
<dbReference type="EMBL" id="JAROKS010000001">
    <property type="protein sequence ID" value="KAK1806553.1"/>
    <property type="molecule type" value="Genomic_DNA"/>
</dbReference>
<protein>
    <submittedName>
        <fullName evidence="2">Uncharacterized protein</fullName>
    </submittedName>
</protein>
<evidence type="ECO:0000256" key="1">
    <source>
        <dbReference type="SAM" id="MobiDB-lite"/>
    </source>
</evidence>